<dbReference type="Pfam" id="PF05402">
    <property type="entry name" value="PqqD"/>
    <property type="match status" value="1"/>
</dbReference>
<accession>A0A017RTU2</accession>
<dbReference type="RefSeq" id="WP_035381627.1">
    <property type="nucleotide sequence ID" value="NZ_AZQP01000068.1"/>
</dbReference>
<proteinExistence type="predicted"/>
<organism evidence="1 2">
    <name type="scientific">Fervidicella metallireducens AeB</name>
    <dbReference type="NCBI Taxonomy" id="1403537"/>
    <lineage>
        <taxon>Bacteria</taxon>
        <taxon>Bacillati</taxon>
        <taxon>Bacillota</taxon>
        <taxon>Clostridia</taxon>
        <taxon>Eubacteriales</taxon>
        <taxon>Clostridiaceae</taxon>
        <taxon>Fervidicella</taxon>
    </lineage>
</organism>
<dbReference type="InterPro" id="IPR041881">
    <property type="entry name" value="PqqD_sf"/>
</dbReference>
<dbReference type="InterPro" id="IPR008792">
    <property type="entry name" value="PQQD"/>
</dbReference>
<name>A0A017RTU2_9CLOT</name>
<sequence>MNNEVNLLEFKPKFLTNLIAYSREENDGYFSFRFITPALSNETILNWTCVEIIKLLNGETTLKDIVDYFVTKYKAPREVVYNDVVSIIQNFLDLQLLTWEGTNPFIDKYKFELGYGFSAYLADYKDVSKIIGYFKKANIMDEEKRNSQYRYINPYVDVVNLVNAETLKSGFLTKAQFIFVLEKEDKIRGVFFSMNNMKINVNSLIAVIMDDDTNVEDKFLEYVISMIPQISKKSIKKFRLYLSDNDNIENTIFKEGHFVKGVTLEDELGYNQNVVEYNYCI</sequence>
<protein>
    <recommendedName>
        <fullName evidence="3">Coenzyme PQQ biosynthesis protein PqqD</fullName>
    </recommendedName>
</protein>
<evidence type="ECO:0000313" key="2">
    <source>
        <dbReference type="Proteomes" id="UP000019681"/>
    </source>
</evidence>
<dbReference type="Proteomes" id="UP000019681">
    <property type="component" value="Unassembled WGS sequence"/>
</dbReference>
<keyword evidence="2" id="KW-1185">Reference proteome</keyword>
<reference evidence="1 2" key="1">
    <citation type="journal article" date="2014" name="Genome Announc.">
        <title>Draft Genome Sequence of Fervidicella metallireducens Strain AeBT, an Iron-Reducing Thermoanaerobe from the Great Artesian Basin.</title>
        <authorList>
            <person name="Patel B.K."/>
        </authorList>
    </citation>
    <scope>NUCLEOTIDE SEQUENCE [LARGE SCALE GENOMIC DNA]</scope>
    <source>
        <strain evidence="1 2">AeB</strain>
    </source>
</reference>
<dbReference type="OrthoDB" id="7995890at2"/>
<gene>
    <name evidence="1" type="ORF">Q428_13955</name>
</gene>
<dbReference type="EMBL" id="AZQP01000068">
    <property type="protein sequence ID" value="EYE87325.1"/>
    <property type="molecule type" value="Genomic_DNA"/>
</dbReference>
<dbReference type="AlphaFoldDB" id="A0A017RTU2"/>
<dbReference type="STRING" id="1403537.Q428_13955"/>
<evidence type="ECO:0008006" key="3">
    <source>
        <dbReference type="Google" id="ProtNLM"/>
    </source>
</evidence>
<comment type="caution">
    <text evidence="1">The sequence shown here is derived from an EMBL/GenBank/DDBJ whole genome shotgun (WGS) entry which is preliminary data.</text>
</comment>
<evidence type="ECO:0000313" key="1">
    <source>
        <dbReference type="EMBL" id="EYE87325.1"/>
    </source>
</evidence>
<dbReference type="Gene3D" id="1.10.10.1150">
    <property type="entry name" value="Coenzyme PQQ synthesis protein D (PqqD)"/>
    <property type="match status" value="1"/>
</dbReference>